<dbReference type="CDD" id="cd00167">
    <property type="entry name" value="SANT"/>
    <property type="match status" value="2"/>
</dbReference>
<feature type="region of interest" description="Disordered" evidence="6">
    <location>
        <begin position="394"/>
        <end position="416"/>
    </location>
</feature>
<feature type="domain" description="HTH myb-type" evidence="8">
    <location>
        <begin position="153"/>
        <end position="206"/>
    </location>
</feature>
<dbReference type="SMART" id="SM00717">
    <property type="entry name" value="SANT"/>
    <property type="match status" value="2"/>
</dbReference>
<dbReference type="InterPro" id="IPR009057">
    <property type="entry name" value="Homeodomain-like_sf"/>
</dbReference>
<feature type="compositionally biased region" description="Polar residues" evidence="6">
    <location>
        <begin position="265"/>
        <end position="277"/>
    </location>
</feature>
<feature type="compositionally biased region" description="Low complexity" evidence="6">
    <location>
        <begin position="402"/>
        <end position="416"/>
    </location>
</feature>
<dbReference type="FunFam" id="1.10.10.60:FF:000010">
    <property type="entry name" value="Transcriptional activator Myb isoform A"/>
    <property type="match status" value="1"/>
</dbReference>
<feature type="region of interest" description="Disordered" evidence="6">
    <location>
        <begin position="247"/>
        <end position="337"/>
    </location>
</feature>
<dbReference type="Proteomes" id="UP001163823">
    <property type="component" value="Chromosome 6"/>
</dbReference>
<feature type="domain" description="Myb-like" evidence="7">
    <location>
        <begin position="203"/>
        <end position="253"/>
    </location>
</feature>
<reference evidence="9" key="1">
    <citation type="journal article" date="2023" name="Science">
        <title>Elucidation of the pathway for biosynthesis of saponin adjuvants from the soapbark tree.</title>
        <authorList>
            <person name="Reed J."/>
            <person name="Orme A."/>
            <person name="El-Demerdash A."/>
            <person name="Owen C."/>
            <person name="Martin L.B.B."/>
            <person name="Misra R.C."/>
            <person name="Kikuchi S."/>
            <person name="Rejzek M."/>
            <person name="Martin A.C."/>
            <person name="Harkess A."/>
            <person name="Leebens-Mack J."/>
            <person name="Louveau T."/>
            <person name="Stephenson M.J."/>
            <person name="Osbourn A."/>
        </authorList>
    </citation>
    <scope>NUCLEOTIDE SEQUENCE</scope>
    <source>
        <strain evidence="9">S10</strain>
    </source>
</reference>
<dbReference type="InterPro" id="IPR017930">
    <property type="entry name" value="Myb_dom"/>
</dbReference>
<dbReference type="PROSITE" id="PS50090">
    <property type="entry name" value="MYB_LIKE"/>
    <property type="match status" value="2"/>
</dbReference>
<dbReference type="InterPro" id="IPR001005">
    <property type="entry name" value="SANT/Myb"/>
</dbReference>
<dbReference type="GO" id="GO:0005634">
    <property type="term" value="C:nucleus"/>
    <property type="evidence" value="ECO:0007669"/>
    <property type="project" value="UniProtKB-SubCell"/>
</dbReference>
<sequence length="491" mass="54959">MEGDGEHGSGGSGGGGGVYGYGNNNMKANPNPLAMYRPVGPPLTSIDRFLWGQQSQYFPKQQQIRENTEEASVSAGRWWGGGANATSLWANNNSKVVNVVQGANFLDGLYVNGGEAAMKWNFEKNPNLGLQDDHVKTSKGVNGKRTKKGSFMNLIKGQWTDEEDRKLMKLVKQHGVRKWAQIAEKLDGRAGKQCRERWHNHLRPDIKKDSWSEEEERILVESHTEIGNRWAEIAKRIPGRTENAIKNHWNATKRRQNSRRKNKKTISSNGMPHSTILQDYIRSRTTTTNSSIISTPTQSNNTTNTSTPSNSSTLSEEPSNHEINYCLPEPSESDTNSPTMIPQTYDDELLFMQKFFAENHIIQPHNLVNHVDEHPKDAKYSSSYDSLDVCQNNDNQLQPSKTTTSSIPTITTTTTTPSHRSSDLYLSYLLNGADHANGYGYDDNMDIDFLADHQDDYASCFSNGKEEMDLIELISSSSTTRFSPPGSKNSF</sequence>
<dbReference type="InterPro" id="IPR050560">
    <property type="entry name" value="MYB_TF"/>
</dbReference>
<dbReference type="PANTHER" id="PTHR45614:SF218">
    <property type="entry name" value="TRANSCRIPTION FACTOR MYB119-RELATED"/>
    <property type="match status" value="1"/>
</dbReference>
<name>A0AAD7LTW2_QUISA</name>
<keyword evidence="5" id="KW-0539">Nucleus</keyword>
<dbReference type="GO" id="GO:0000981">
    <property type="term" value="F:DNA-binding transcription factor activity, RNA polymerase II-specific"/>
    <property type="evidence" value="ECO:0007669"/>
    <property type="project" value="TreeGrafter"/>
</dbReference>
<dbReference type="FunFam" id="1.10.10.60:FF:000381">
    <property type="entry name" value="Transcription factor MYB119"/>
    <property type="match status" value="1"/>
</dbReference>
<evidence type="ECO:0000313" key="10">
    <source>
        <dbReference type="Proteomes" id="UP001163823"/>
    </source>
</evidence>
<dbReference type="SUPFAM" id="SSF46689">
    <property type="entry name" value="Homeodomain-like"/>
    <property type="match status" value="1"/>
</dbReference>
<feature type="compositionally biased region" description="Low complexity" evidence="6">
    <location>
        <begin position="283"/>
        <end position="317"/>
    </location>
</feature>
<evidence type="ECO:0000313" key="9">
    <source>
        <dbReference type="EMBL" id="KAJ7964147.1"/>
    </source>
</evidence>
<proteinExistence type="predicted"/>
<evidence type="ECO:0000256" key="1">
    <source>
        <dbReference type="ARBA" id="ARBA00004123"/>
    </source>
</evidence>
<evidence type="ECO:0000259" key="7">
    <source>
        <dbReference type="PROSITE" id="PS50090"/>
    </source>
</evidence>
<feature type="domain" description="HTH myb-type" evidence="8">
    <location>
        <begin position="207"/>
        <end position="257"/>
    </location>
</feature>
<dbReference type="GO" id="GO:0000978">
    <property type="term" value="F:RNA polymerase II cis-regulatory region sequence-specific DNA binding"/>
    <property type="evidence" value="ECO:0007669"/>
    <property type="project" value="TreeGrafter"/>
</dbReference>
<accession>A0AAD7LTW2</accession>
<comment type="subcellular location">
    <subcellularLocation>
        <location evidence="1">Nucleus</location>
    </subcellularLocation>
</comment>
<organism evidence="9 10">
    <name type="scientific">Quillaja saponaria</name>
    <name type="common">Soap bark tree</name>
    <dbReference type="NCBI Taxonomy" id="32244"/>
    <lineage>
        <taxon>Eukaryota</taxon>
        <taxon>Viridiplantae</taxon>
        <taxon>Streptophyta</taxon>
        <taxon>Embryophyta</taxon>
        <taxon>Tracheophyta</taxon>
        <taxon>Spermatophyta</taxon>
        <taxon>Magnoliopsida</taxon>
        <taxon>eudicotyledons</taxon>
        <taxon>Gunneridae</taxon>
        <taxon>Pentapetalae</taxon>
        <taxon>rosids</taxon>
        <taxon>fabids</taxon>
        <taxon>Fabales</taxon>
        <taxon>Quillajaceae</taxon>
        <taxon>Quillaja</taxon>
    </lineage>
</organism>
<dbReference type="KEGG" id="qsa:O6P43_014010"/>
<evidence type="ECO:0000256" key="5">
    <source>
        <dbReference type="ARBA" id="ARBA00023242"/>
    </source>
</evidence>
<evidence type="ECO:0000256" key="4">
    <source>
        <dbReference type="ARBA" id="ARBA00023125"/>
    </source>
</evidence>
<gene>
    <name evidence="9" type="ORF">O6P43_014010</name>
</gene>
<evidence type="ECO:0000256" key="3">
    <source>
        <dbReference type="ARBA" id="ARBA00023015"/>
    </source>
</evidence>
<feature type="compositionally biased region" description="Basic residues" evidence="6">
    <location>
        <begin position="251"/>
        <end position="264"/>
    </location>
</feature>
<dbReference type="PROSITE" id="PS51294">
    <property type="entry name" value="HTH_MYB"/>
    <property type="match status" value="2"/>
</dbReference>
<keyword evidence="10" id="KW-1185">Reference proteome</keyword>
<dbReference type="EMBL" id="JARAOO010000006">
    <property type="protein sequence ID" value="KAJ7964147.1"/>
    <property type="molecule type" value="Genomic_DNA"/>
</dbReference>
<dbReference type="Pfam" id="PF13921">
    <property type="entry name" value="Myb_DNA-bind_6"/>
    <property type="match status" value="1"/>
</dbReference>
<keyword evidence="3" id="KW-0805">Transcription regulation</keyword>
<comment type="caution">
    <text evidence="9">The sequence shown here is derived from an EMBL/GenBank/DDBJ whole genome shotgun (WGS) entry which is preliminary data.</text>
</comment>
<dbReference type="AlphaFoldDB" id="A0AAD7LTW2"/>
<keyword evidence="3" id="KW-0804">Transcription</keyword>
<protein>
    <submittedName>
        <fullName evidence="9">Myb transcription factor</fullName>
    </submittedName>
</protein>
<evidence type="ECO:0000259" key="8">
    <source>
        <dbReference type="PROSITE" id="PS51294"/>
    </source>
</evidence>
<evidence type="ECO:0000256" key="6">
    <source>
        <dbReference type="SAM" id="MobiDB-lite"/>
    </source>
</evidence>
<dbReference type="Gene3D" id="1.10.10.60">
    <property type="entry name" value="Homeodomain-like"/>
    <property type="match status" value="2"/>
</dbReference>
<keyword evidence="2" id="KW-0677">Repeat</keyword>
<keyword evidence="4" id="KW-0238">DNA-binding</keyword>
<evidence type="ECO:0000256" key="2">
    <source>
        <dbReference type="ARBA" id="ARBA00022737"/>
    </source>
</evidence>
<feature type="domain" description="Myb-like" evidence="7">
    <location>
        <begin position="156"/>
        <end position="202"/>
    </location>
</feature>
<dbReference type="PANTHER" id="PTHR45614">
    <property type="entry name" value="MYB PROTEIN-RELATED"/>
    <property type="match status" value="1"/>
</dbReference>